<evidence type="ECO:0000313" key="5">
    <source>
        <dbReference type="Proteomes" id="UP000183954"/>
    </source>
</evidence>
<dbReference type="AlphaFoldDB" id="A0A1M6D3N8"/>
<feature type="domain" description="LysM" evidence="3">
    <location>
        <begin position="522"/>
        <end position="566"/>
    </location>
</feature>
<dbReference type="Gene3D" id="3.90.780.10">
    <property type="entry name" value="5'-Nucleotidase, C-terminal domain"/>
    <property type="match status" value="1"/>
</dbReference>
<dbReference type="GO" id="GO:0016788">
    <property type="term" value="F:hydrolase activity, acting on ester bonds"/>
    <property type="evidence" value="ECO:0007669"/>
    <property type="project" value="InterPro"/>
</dbReference>
<dbReference type="Gene3D" id="3.10.350.10">
    <property type="entry name" value="LysM domain"/>
    <property type="match status" value="1"/>
</dbReference>
<dbReference type="InterPro" id="IPR029052">
    <property type="entry name" value="Metallo-depent_PP-like"/>
</dbReference>
<keyword evidence="1" id="KW-0732">Signal</keyword>
<protein>
    <submittedName>
        <fullName evidence="4">5'-nucleotidase</fullName>
    </submittedName>
</protein>
<gene>
    <name evidence="4" type="ORF">SAMN02746098_04464</name>
</gene>
<dbReference type="PROSITE" id="PS00785">
    <property type="entry name" value="5_NUCLEOTIDASE_1"/>
    <property type="match status" value="1"/>
</dbReference>
<dbReference type="GO" id="GO:0046872">
    <property type="term" value="F:metal ion binding"/>
    <property type="evidence" value="ECO:0007669"/>
    <property type="project" value="InterPro"/>
</dbReference>
<evidence type="ECO:0000256" key="1">
    <source>
        <dbReference type="ARBA" id="ARBA00022729"/>
    </source>
</evidence>
<dbReference type="PANTHER" id="PTHR11575">
    <property type="entry name" value="5'-NUCLEOTIDASE-RELATED"/>
    <property type="match status" value="1"/>
</dbReference>
<dbReference type="SUPFAM" id="SSF56300">
    <property type="entry name" value="Metallo-dependent phosphatases"/>
    <property type="match status" value="1"/>
</dbReference>
<dbReference type="CDD" id="cd00118">
    <property type="entry name" value="LysM"/>
    <property type="match status" value="1"/>
</dbReference>
<dbReference type="GO" id="GO:0030288">
    <property type="term" value="C:outer membrane-bounded periplasmic space"/>
    <property type="evidence" value="ECO:0007669"/>
    <property type="project" value="TreeGrafter"/>
</dbReference>
<dbReference type="PANTHER" id="PTHR11575:SF24">
    <property type="entry name" value="5'-NUCLEOTIDASE"/>
    <property type="match status" value="1"/>
</dbReference>
<dbReference type="EMBL" id="FQXJ01000022">
    <property type="protein sequence ID" value="SHI67693.1"/>
    <property type="molecule type" value="Genomic_DNA"/>
</dbReference>
<dbReference type="InterPro" id="IPR006146">
    <property type="entry name" value="5'-Nucleotdase_CS"/>
</dbReference>
<dbReference type="InterPro" id="IPR036779">
    <property type="entry name" value="LysM_dom_sf"/>
</dbReference>
<dbReference type="SMART" id="SM00257">
    <property type="entry name" value="LysM"/>
    <property type="match status" value="1"/>
</dbReference>
<dbReference type="GO" id="GO:0009166">
    <property type="term" value="P:nucleotide catabolic process"/>
    <property type="evidence" value="ECO:0007669"/>
    <property type="project" value="InterPro"/>
</dbReference>
<dbReference type="Pfam" id="PF01476">
    <property type="entry name" value="LysM"/>
    <property type="match status" value="1"/>
</dbReference>
<accession>A0A1M6D3N8</accession>
<dbReference type="Proteomes" id="UP000183954">
    <property type="component" value="Unassembled WGS sequence"/>
</dbReference>
<dbReference type="InterPro" id="IPR004843">
    <property type="entry name" value="Calcineurin-like_PHP"/>
</dbReference>
<dbReference type="SUPFAM" id="SSF55816">
    <property type="entry name" value="5'-nucleotidase (syn. UDP-sugar hydrolase), C-terminal domain"/>
    <property type="match status" value="1"/>
</dbReference>
<keyword evidence="2" id="KW-0547">Nucleotide-binding</keyword>
<dbReference type="RefSeq" id="WP_200797971.1">
    <property type="nucleotide sequence ID" value="NZ_FQXJ01000022.1"/>
</dbReference>
<dbReference type="Pfam" id="PF00149">
    <property type="entry name" value="Metallophos"/>
    <property type="match status" value="1"/>
</dbReference>
<organism evidence="4 5">
    <name type="scientific">Desulfosporosinus lacus DSM 15449</name>
    <dbReference type="NCBI Taxonomy" id="1121420"/>
    <lineage>
        <taxon>Bacteria</taxon>
        <taxon>Bacillati</taxon>
        <taxon>Bacillota</taxon>
        <taxon>Clostridia</taxon>
        <taxon>Eubacteriales</taxon>
        <taxon>Desulfitobacteriaceae</taxon>
        <taxon>Desulfosporosinus</taxon>
    </lineage>
</organism>
<sequence length="569" mass="61508">MKKTKGLISSIIISMLLIINFCTIAGASSGTRVADLKTITILHTNDTHSRVVEGEYDGIGFAKLSTMFKQFKAQNPNTLVLDAGDTFHGQTVATLVRGESIAKLMNIMGYDAMTPGNHDFNYGYQRLLELDEITNFPILSANVKTVDGTRVLPPYVIKEVEGIKIGIVGLSTPETAYKTHPKNVAGLKFTDPVEEARVMASELKEKVDVMVVLGHLGMDPSSQDTSIKLAQAVPEIDLIVDGHSHTTLNEGMMVGNTLIVSAGEYDKNLGTVQLTFEGNKLIGKQAKLVTKEEAKQTSDDQDVLKTINGILAEHKLILSQVIGKTAVKLEGERERVRKGETNLGNLIADAIISESGADVAIVNGGGIRASIEAGTITKGQIINVLPFGNFIVTKKVKGADIKAALENGLKSYPELSGGFPHVSGIKYTIDPSKSAGEKVTGIIFKGNPLDLNQDYILAINDFMASGGDGYTMLADDAIVNEYPALDEIVINYIQAKQVVEPLVEGRFVEKQAIGIGPTIDPTIYIVKPGDVLYRIAKQFGTTWQKLQELNKLKNPHLIFPGQKIIVPVQ</sequence>
<evidence type="ECO:0000313" key="4">
    <source>
        <dbReference type="EMBL" id="SHI67693.1"/>
    </source>
</evidence>
<reference evidence="5" key="1">
    <citation type="submission" date="2016-11" db="EMBL/GenBank/DDBJ databases">
        <authorList>
            <person name="Varghese N."/>
            <person name="Submissions S."/>
        </authorList>
    </citation>
    <scope>NUCLEOTIDE SEQUENCE [LARGE SCALE GENOMIC DNA]</scope>
    <source>
        <strain evidence="5">DSM 15449</strain>
    </source>
</reference>
<dbReference type="InterPro" id="IPR006179">
    <property type="entry name" value="5_nucleotidase/apyrase"/>
</dbReference>
<dbReference type="GO" id="GO:0000166">
    <property type="term" value="F:nucleotide binding"/>
    <property type="evidence" value="ECO:0007669"/>
    <property type="project" value="UniProtKB-KW"/>
</dbReference>
<dbReference type="Gene3D" id="3.60.21.10">
    <property type="match status" value="1"/>
</dbReference>
<name>A0A1M6D3N8_9FIRM</name>
<dbReference type="PRINTS" id="PR01607">
    <property type="entry name" value="APYRASEFAMLY"/>
</dbReference>
<evidence type="ECO:0000259" key="3">
    <source>
        <dbReference type="PROSITE" id="PS51782"/>
    </source>
</evidence>
<dbReference type="Pfam" id="PF02872">
    <property type="entry name" value="5_nucleotid_C"/>
    <property type="match status" value="1"/>
</dbReference>
<dbReference type="InterPro" id="IPR018392">
    <property type="entry name" value="LysM"/>
</dbReference>
<comment type="similarity">
    <text evidence="2">Belongs to the 5'-nucleotidase family.</text>
</comment>
<dbReference type="SUPFAM" id="SSF54106">
    <property type="entry name" value="LysM domain"/>
    <property type="match status" value="1"/>
</dbReference>
<dbReference type="STRING" id="1121420.SAMN02746098_04464"/>
<dbReference type="PROSITE" id="PS51782">
    <property type="entry name" value="LYSM"/>
    <property type="match status" value="1"/>
</dbReference>
<proteinExistence type="inferred from homology"/>
<dbReference type="InterPro" id="IPR008334">
    <property type="entry name" value="5'-Nucleotdase_C"/>
</dbReference>
<keyword evidence="2" id="KW-0378">Hydrolase</keyword>
<keyword evidence="5" id="KW-1185">Reference proteome</keyword>
<evidence type="ECO:0000256" key="2">
    <source>
        <dbReference type="RuleBase" id="RU362119"/>
    </source>
</evidence>
<dbReference type="InterPro" id="IPR036907">
    <property type="entry name" value="5'-Nucleotdase_C_sf"/>
</dbReference>